<dbReference type="InterPro" id="IPR027417">
    <property type="entry name" value="P-loop_NTPase"/>
</dbReference>
<keyword evidence="7" id="KW-1185">Reference proteome</keyword>
<dbReference type="CDD" id="cd03220">
    <property type="entry name" value="ABC_KpsT_Wzt"/>
    <property type="match status" value="1"/>
</dbReference>
<keyword evidence="3" id="KW-0547">Nucleotide-binding</keyword>
<dbReference type="PROSITE" id="PS00211">
    <property type="entry name" value="ABC_TRANSPORTER_1"/>
    <property type="match status" value="1"/>
</dbReference>
<protein>
    <submittedName>
        <fullName evidence="6">ABC transporter ATP-binding protein</fullName>
    </submittedName>
</protein>
<dbReference type="InterPro" id="IPR050683">
    <property type="entry name" value="Bact_Polysacc_Export_ATP-bd"/>
</dbReference>
<keyword evidence="2" id="KW-0813">Transport</keyword>
<dbReference type="InterPro" id="IPR017871">
    <property type="entry name" value="ABC_transporter-like_CS"/>
</dbReference>
<evidence type="ECO:0000256" key="1">
    <source>
        <dbReference type="ARBA" id="ARBA00005417"/>
    </source>
</evidence>
<evidence type="ECO:0000313" key="6">
    <source>
        <dbReference type="EMBL" id="GMN89707.1"/>
    </source>
</evidence>
<reference evidence="6 7" key="1">
    <citation type="journal article" date="2024" name="Dis. Aquat. Organ.">
        <title>Francisella sciaenopsi sp. nov. isolated from diseased red drum Sciaenops ocellatus in Florida, USA.</title>
        <authorList>
            <person name="Kawahara M."/>
            <person name="Cody T.T."/>
            <person name="Yanong R.P.E."/>
            <person name="Henderson E."/>
            <person name="Yazdi Z."/>
            <person name="Soto E."/>
        </authorList>
    </citation>
    <scope>NUCLEOTIDE SEQUENCE [LARGE SCALE GENOMIC DNA]</scope>
    <source>
        <strain evidence="6 7">R22-20-7</strain>
    </source>
</reference>
<dbReference type="InterPro" id="IPR003439">
    <property type="entry name" value="ABC_transporter-like_ATP-bd"/>
</dbReference>
<dbReference type="Gene3D" id="3.40.50.300">
    <property type="entry name" value="P-loop containing nucleotide triphosphate hydrolases"/>
    <property type="match status" value="1"/>
</dbReference>
<accession>A0ABQ6PFI3</accession>
<dbReference type="CDD" id="cd10147">
    <property type="entry name" value="Wzt_C-like"/>
    <property type="match status" value="1"/>
</dbReference>
<comment type="caution">
    <text evidence="6">The sequence shown here is derived from an EMBL/GenBank/DDBJ whole genome shotgun (WGS) entry which is preliminary data.</text>
</comment>
<name>A0ABQ6PFI3_9GAMM</name>
<dbReference type="Proteomes" id="UP001628164">
    <property type="component" value="Unassembled WGS sequence"/>
</dbReference>
<dbReference type="PANTHER" id="PTHR46743:SF2">
    <property type="entry name" value="TEICHOIC ACIDS EXPORT ATP-BINDING PROTEIN TAGH"/>
    <property type="match status" value="1"/>
</dbReference>
<organism evidence="6 7">
    <name type="scientific">Francisella sciaenopsi</name>
    <dbReference type="NCBI Taxonomy" id="3055034"/>
    <lineage>
        <taxon>Bacteria</taxon>
        <taxon>Pseudomonadati</taxon>
        <taxon>Pseudomonadota</taxon>
        <taxon>Gammaproteobacteria</taxon>
        <taxon>Thiotrichales</taxon>
        <taxon>Francisellaceae</taxon>
        <taxon>Francisella</taxon>
    </lineage>
</organism>
<evidence type="ECO:0000256" key="4">
    <source>
        <dbReference type="ARBA" id="ARBA00022840"/>
    </source>
</evidence>
<dbReference type="SUPFAM" id="SSF52540">
    <property type="entry name" value="P-loop containing nucleoside triphosphate hydrolases"/>
    <property type="match status" value="1"/>
</dbReference>
<dbReference type="EMBL" id="BTHG01000004">
    <property type="protein sequence ID" value="GMN89707.1"/>
    <property type="molecule type" value="Genomic_DNA"/>
</dbReference>
<comment type="similarity">
    <text evidence="1">Belongs to the ABC transporter superfamily.</text>
</comment>
<gene>
    <name evidence="6" type="ORF">fsci_11930</name>
</gene>
<dbReference type="PROSITE" id="PS50893">
    <property type="entry name" value="ABC_TRANSPORTER_2"/>
    <property type="match status" value="1"/>
</dbReference>
<evidence type="ECO:0000259" key="5">
    <source>
        <dbReference type="PROSITE" id="PS50893"/>
    </source>
</evidence>
<proteinExistence type="inferred from homology"/>
<dbReference type="InterPro" id="IPR015860">
    <property type="entry name" value="ABC_transpr_TagH-like"/>
</dbReference>
<dbReference type="InterPro" id="IPR029439">
    <property type="entry name" value="Wzt_C"/>
</dbReference>
<feature type="domain" description="ABC transporter" evidence="5">
    <location>
        <begin position="7"/>
        <end position="248"/>
    </location>
</feature>
<dbReference type="Gene3D" id="2.70.50.60">
    <property type="entry name" value="abc- transporter (atp binding component) like domain"/>
    <property type="match status" value="1"/>
</dbReference>
<evidence type="ECO:0000313" key="7">
    <source>
        <dbReference type="Proteomes" id="UP001628164"/>
    </source>
</evidence>
<dbReference type="Pfam" id="PF14524">
    <property type="entry name" value="Wzt_C"/>
    <property type="match status" value="1"/>
</dbReference>
<dbReference type="PANTHER" id="PTHR46743">
    <property type="entry name" value="TEICHOIC ACIDS EXPORT ATP-BINDING PROTEIN TAGH"/>
    <property type="match status" value="1"/>
</dbReference>
<evidence type="ECO:0000256" key="2">
    <source>
        <dbReference type="ARBA" id="ARBA00022448"/>
    </source>
</evidence>
<dbReference type="Pfam" id="PF00005">
    <property type="entry name" value="ABC_tran"/>
    <property type="match status" value="1"/>
</dbReference>
<sequence length="441" mass="48640">MNKEVAIKVENLTKIYKLYDKPVDRLKESLNIFGKKYHKDFYALNEVGFEINKGDAVGIVGKNGSGKSTLLKIITGVLTPSSGSVTVNGRVSALLELGAGFNPEYTGLENIYLQGLLMGYDKEAMHTRVDAILRFADIGEFINQPVKGYSSGMFARLAFAVAINVEPDILIVDEALAVGDMVFQAKCMARMIGLMERGVTVLFVSHDAHSVKTLCNKAVFLQNGQLVDYGDSARVVGKYVEMQSMQMNDDLKEIDTKIEDSKTYDELSREDIPVVVSLKPKNLDMSLSQRFGDGRATILNAVILDEDFKPTNELIATKDYYIQVAIKFNTSLSTFVIGASLASLDGIQQISCINSQDFVTFPSVSEGEVIITTIKVNVPLKAGNYVLNVGCEFPSIPNITHQSLDVIMAYEPIKVVFEAHNKGFSSNFYTKGEYFLNKIES</sequence>
<keyword evidence="4 6" id="KW-0067">ATP-binding</keyword>
<dbReference type="InterPro" id="IPR003593">
    <property type="entry name" value="AAA+_ATPase"/>
</dbReference>
<dbReference type="SMART" id="SM00382">
    <property type="entry name" value="AAA"/>
    <property type="match status" value="1"/>
</dbReference>
<dbReference type="GO" id="GO:0005524">
    <property type="term" value="F:ATP binding"/>
    <property type="evidence" value="ECO:0007669"/>
    <property type="project" value="UniProtKB-KW"/>
</dbReference>
<evidence type="ECO:0000256" key="3">
    <source>
        <dbReference type="ARBA" id="ARBA00022741"/>
    </source>
</evidence>
<dbReference type="RefSeq" id="WP_407877473.1">
    <property type="nucleotide sequence ID" value="NZ_BTHG01000004.1"/>
</dbReference>